<evidence type="ECO:0000313" key="2">
    <source>
        <dbReference type="Proteomes" id="UP000324222"/>
    </source>
</evidence>
<gene>
    <name evidence="1" type="ORF">E2C01_023664</name>
</gene>
<dbReference type="AlphaFoldDB" id="A0A5B7E8I9"/>
<reference evidence="1 2" key="1">
    <citation type="submission" date="2019-05" db="EMBL/GenBank/DDBJ databases">
        <title>Another draft genome of Portunus trituberculatus and its Hox gene families provides insights of decapod evolution.</title>
        <authorList>
            <person name="Jeong J.-H."/>
            <person name="Song I."/>
            <person name="Kim S."/>
            <person name="Choi T."/>
            <person name="Kim D."/>
            <person name="Ryu S."/>
            <person name="Kim W."/>
        </authorList>
    </citation>
    <scope>NUCLEOTIDE SEQUENCE [LARGE SCALE GENOMIC DNA]</scope>
    <source>
        <tissue evidence="1">Muscle</tissue>
    </source>
</reference>
<proteinExistence type="predicted"/>
<accession>A0A5B7E8I9</accession>
<protein>
    <submittedName>
        <fullName evidence="1">Uncharacterized protein</fullName>
    </submittedName>
</protein>
<evidence type="ECO:0000313" key="1">
    <source>
        <dbReference type="EMBL" id="MPC30400.1"/>
    </source>
</evidence>
<dbReference type="Proteomes" id="UP000324222">
    <property type="component" value="Unassembled WGS sequence"/>
</dbReference>
<dbReference type="EMBL" id="VSRR010002247">
    <property type="protein sequence ID" value="MPC30400.1"/>
    <property type="molecule type" value="Genomic_DNA"/>
</dbReference>
<name>A0A5B7E8I9_PORTR</name>
<keyword evidence="2" id="KW-1185">Reference proteome</keyword>
<organism evidence="1 2">
    <name type="scientific">Portunus trituberculatus</name>
    <name type="common">Swimming crab</name>
    <name type="synonym">Neptunus trituberculatus</name>
    <dbReference type="NCBI Taxonomy" id="210409"/>
    <lineage>
        <taxon>Eukaryota</taxon>
        <taxon>Metazoa</taxon>
        <taxon>Ecdysozoa</taxon>
        <taxon>Arthropoda</taxon>
        <taxon>Crustacea</taxon>
        <taxon>Multicrustacea</taxon>
        <taxon>Malacostraca</taxon>
        <taxon>Eumalacostraca</taxon>
        <taxon>Eucarida</taxon>
        <taxon>Decapoda</taxon>
        <taxon>Pleocyemata</taxon>
        <taxon>Brachyura</taxon>
        <taxon>Eubrachyura</taxon>
        <taxon>Portunoidea</taxon>
        <taxon>Portunidae</taxon>
        <taxon>Portuninae</taxon>
        <taxon>Portunus</taxon>
    </lineage>
</organism>
<comment type="caution">
    <text evidence="1">The sequence shown here is derived from an EMBL/GenBank/DDBJ whole genome shotgun (WGS) entry which is preliminary data.</text>
</comment>
<sequence length="129" mass="14649">MAAFVYSLRMPGRGAGTLVSTTPSATTTILDYNKASNLDESWDTIPFPVNRQAMRWGLKILVFTSRALLIPQRKRFRNRFRGLMTTRVLESPVRLIFIKQRSGGSEALVFGIHQQRFTDSRRTDSGPPF</sequence>